<dbReference type="GO" id="GO:0016887">
    <property type="term" value="F:ATP hydrolysis activity"/>
    <property type="evidence" value="ECO:0007669"/>
    <property type="project" value="InterPro"/>
</dbReference>
<dbReference type="GO" id="GO:0005886">
    <property type="term" value="C:plasma membrane"/>
    <property type="evidence" value="ECO:0007669"/>
    <property type="project" value="UniProtKB-SubCell"/>
</dbReference>
<keyword evidence="4 7" id="KW-0067">ATP-binding</keyword>
<keyword evidence="2" id="KW-0813">Transport</keyword>
<keyword evidence="5" id="KW-0046">Antibiotic resistance</keyword>
<reference evidence="7" key="1">
    <citation type="submission" date="2021-01" db="EMBL/GenBank/DDBJ databases">
        <title>Whole genome shotgun sequence of Planobispora takensis NBRC 109077.</title>
        <authorList>
            <person name="Komaki H."/>
            <person name="Tamura T."/>
        </authorList>
    </citation>
    <scope>NUCLEOTIDE SEQUENCE</scope>
    <source>
        <strain evidence="7">NBRC 109077</strain>
    </source>
</reference>
<feature type="domain" description="ABC transporter" evidence="6">
    <location>
        <begin position="4"/>
        <end position="227"/>
    </location>
</feature>
<proteinExistence type="predicted"/>
<dbReference type="InterPro" id="IPR003593">
    <property type="entry name" value="AAA+_ATPase"/>
</dbReference>
<dbReference type="RefSeq" id="WP_203874359.1">
    <property type="nucleotide sequence ID" value="NZ_BOOK01000013.1"/>
</dbReference>
<dbReference type="EMBL" id="BOOK01000013">
    <property type="protein sequence ID" value="GIH99918.1"/>
    <property type="molecule type" value="Genomic_DNA"/>
</dbReference>
<sequence length="294" mass="30857">MEAIAFTDVSKSYGDVLAVDGLDLSVRAGTTVALLGPNGAGKSTSVNMLLGLLRPTRGRVEVLGRSPDEAVARGEVGAMLQSGELIPELTVRETVDFVRRLYPDPLDLDEILAMADLAGLAKRRAGKLSEGQAQRVRFAMAVAGAPELLLLDEPTAAMDVESRLRFWAGMRDYAARGRTVLFATHYLQEADENSDRVVVIARGGVVADGTAAEIKAGVGGQAVHFTLGRQPAAGLDALPGVTAVGIQAGAATLQTTDADATVAALYRGTSLEVRDLRIAGADLEEAFLTLTRES</sequence>
<dbReference type="Gene3D" id="3.40.50.300">
    <property type="entry name" value="P-loop containing nucleotide triphosphate hydrolases"/>
    <property type="match status" value="1"/>
</dbReference>
<dbReference type="Pfam" id="PF00005">
    <property type="entry name" value="ABC_tran"/>
    <property type="match status" value="1"/>
</dbReference>
<dbReference type="PANTHER" id="PTHR42711">
    <property type="entry name" value="ABC TRANSPORTER ATP-BINDING PROTEIN"/>
    <property type="match status" value="1"/>
</dbReference>
<keyword evidence="8" id="KW-1185">Reference proteome</keyword>
<dbReference type="InterPro" id="IPR027417">
    <property type="entry name" value="P-loop_NTPase"/>
</dbReference>
<evidence type="ECO:0000259" key="6">
    <source>
        <dbReference type="PROSITE" id="PS50893"/>
    </source>
</evidence>
<dbReference type="PANTHER" id="PTHR42711:SF17">
    <property type="entry name" value="ABC TRANSPORTER ATP-BINDING PROTEIN"/>
    <property type="match status" value="1"/>
</dbReference>
<organism evidence="7 8">
    <name type="scientific">Planobispora takensis</name>
    <dbReference type="NCBI Taxonomy" id="1367882"/>
    <lineage>
        <taxon>Bacteria</taxon>
        <taxon>Bacillati</taxon>
        <taxon>Actinomycetota</taxon>
        <taxon>Actinomycetes</taxon>
        <taxon>Streptosporangiales</taxon>
        <taxon>Streptosporangiaceae</taxon>
        <taxon>Planobispora</taxon>
    </lineage>
</organism>
<keyword evidence="3" id="KW-0547">Nucleotide-binding</keyword>
<dbReference type="InterPro" id="IPR050763">
    <property type="entry name" value="ABC_transporter_ATP-binding"/>
</dbReference>
<evidence type="ECO:0000256" key="3">
    <source>
        <dbReference type="ARBA" id="ARBA00022741"/>
    </source>
</evidence>
<gene>
    <name evidence="7" type="ORF">Pta02_19270</name>
</gene>
<dbReference type="GO" id="GO:0046677">
    <property type="term" value="P:response to antibiotic"/>
    <property type="evidence" value="ECO:0007669"/>
    <property type="project" value="UniProtKB-KW"/>
</dbReference>
<accession>A0A8J3WRT0</accession>
<name>A0A8J3WRT0_9ACTN</name>
<evidence type="ECO:0000313" key="7">
    <source>
        <dbReference type="EMBL" id="GIH99918.1"/>
    </source>
</evidence>
<dbReference type="Proteomes" id="UP000634476">
    <property type="component" value="Unassembled WGS sequence"/>
</dbReference>
<dbReference type="PROSITE" id="PS50893">
    <property type="entry name" value="ABC_TRANSPORTER_2"/>
    <property type="match status" value="1"/>
</dbReference>
<evidence type="ECO:0000256" key="5">
    <source>
        <dbReference type="ARBA" id="ARBA00023251"/>
    </source>
</evidence>
<dbReference type="AlphaFoldDB" id="A0A8J3WRT0"/>
<evidence type="ECO:0000256" key="4">
    <source>
        <dbReference type="ARBA" id="ARBA00022840"/>
    </source>
</evidence>
<dbReference type="SUPFAM" id="SSF52540">
    <property type="entry name" value="P-loop containing nucleoside triphosphate hydrolases"/>
    <property type="match status" value="1"/>
</dbReference>
<comment type="caution">
    <text evidence="7">The sequence shown here is derived from an EMBL/GenBank/DDBJ whole genome shotgun (WGS) entry which is preliminary data.</text>
</comment>
<evidence type="ECO:0000313" key="8">
    <source>
        <dbReference type="Proteomes" id="UP000634476"/>
    </source>
</evidence>
<dbReference type="CDD" id="cd03230">
    <property type="entry name" value="ABC_DR_subfamily_A"/>
    <property type="match status" value="1"/>
</dbReference>
<evidence type="ECO:0000256" key="1">
    <source>
        <dbReference type="ARBA" id="ARBA00004202"/>
    </source>
</evidence>
<dbReference type="SMART" id="SM00382">
    <property type="entry name" value="AAA"/>
    <property type="match status" value="1"/>
</dbReference>
<dbReference type="GO" id="GO:0005524">
    <property type="term" value="F:ATP binding"/>
    <property type="evidence" value="ECO:0007669"/>
    <property type="project" value="UniProtKB-KW"/>
</dbReference>
<dbReference type="InterPro" id="IPR003439">
    <property type="entry name" value="ABC_transporter-like_ATP-bd"/>
</dbReference>
<comment type="subcellular location">
    <subcellularLocation>
        <location evidence="1">Cell membrane</location>
        <topology evidence="1">Peripheral membrane protein</topology>
    </subcellularLocation>
</comment>
<protein>
    <submittedName>
        <fullName evidence="7">ABC transporter ATP-binding protein</fullName>
    </submittedName>
</protein>
<evidence type="ECO:0000256" key="2">
    <source>
        <dbReference type="ARBA" id="ARBA00022448"/>
    </source>
</evidence>